<dbReference type="EMBL" id="KV878125">
    <property type="protein sequence ID" value="OJI96653.1"/>
    <property type="molecule type" value="Genomic_DNA"/>
</dbReference>
<evidence type="ECO:0000256" key="1">
    <source>
        <dbReference type="SAM" id="MobiDB-lite"/>
    </source>
</evidence>
<dbReference type="VEuPathDB" id="FungiDB:ASPVEDRAFT_247865"/>
<sequence length="96" mass="10267">MSDTSLTRVFAIYILTGEALSVSSVDTTLRSTMVDISSHSAGNNQGKAESPTPSEVQMIEGVSDPQFADMKLPSWREVRSAETTSLRTGRGIVDCG</sequence>
<dbReference type="Proteomes" id="UP000184073">
    <property type="component" value="Unassembled WGS sequence"/>
</dbReference>
<dbReference type="AlphaFoldDB" id="A0A1L9P5F4"/>
<gene>
    <name evidence="2" type="ORF">ASPVEDRAFT_247865</name>
</gene>
<name>A0A1L9P5F4_ASPVE</name>
<dbReference type="RefSeq" id="XP_040662416.1">
    <property type="nucleotide sequence ID" value="XM_040809699.1"/>
</dbReference>
<evidence type="ECO:0000313" key="2">
    <source>
        <dbReference type="EMBL" id="OJI96653.1"/>
    </source>
</evidence>
<accession>A0A1L9P5F4</accession>
<feature type="region of interest" description="Disordered" evidence="1">
    <location>
        <begin position="36"/>
        <end position="55"/>
    </location>
</feature>
<dbReference type="GeneID" id="63725210"/>
<evidence type="ECO:0000313" key="3">
    <source>
        <dbReference type="Proteomes" id="UP000184073"/>
    </source>
</evidence>
<organism evidence="2 3">
    <name type="scientific">Aspergillus versicolor CBS 583.65</name>
    <dbReference type="NCBI Taxonomy" id="1036611"/>
    <lineage>
        <taxon>Eukaryota</taxon>
        <taxon>Fungi</taxon>
        <taxon>Dikarya</taxon>
        <taxon>Ascomycota</taxon>
        <taxon>Pezizomycotina</taxon>
        <taxon>Eurotiomycetes</taxon>
        <taxon>Eurotiomycetidae</taxon>
        <taxon>Eurotiales</taxon>
        <taxon>Aspergillaceae</taxon>
        <taxon>Aspergillus</taxon>
        <taxon>Aspergillus subgen. Nidulantes</taxon>
    </lineage>
</organism>
<keyword evidence="3" id="KW-1185">Reference proteome</keyword>
<reference evidence="3" key="1">
    <citation type="journal article" date="2017" name="Genome Biol.">
        <title>Comparative genomics reveals high biological diversity and specific adaptations in the industrially and medically important fungal genus Aspergillus.</title>
        <authorList>
            <person name="de Vries R.P."/>
            <person name="Riley R."/>
            <person name="Wiebenga A."/>
            <person name="Aguilar-Osorio G."/>
            <person name="Amillis S."/>
            <person name="Uchima C.A."/>
            <person name="Anderluh G."/>
            <person name="Asadollahi M."/>
            <person name="Askin M."/>
            <person name="Barry K."/>
            <person name="Battaglia E."/>
            <person name="Bayram O."/>
            <person name="Benocci T."/>
            <person name="Braus-Stromeyer S.A."/>
            <person name="Caldana C."/>
            <person name="Canovas D."/>
            <person name="Cerqueira G.C."/>
            <person name="Chen F."/>
            <person name="Chen W."/>
            <person name="Choi C."/>
            <person name="Clum A."/>
            <person name="Dos Santos R.A."/>
            <person name="Damasio A.R."/>
            <person name="Diallinas G."/>
            <person name="Emri T."/>
            <person name="Fekete E."/>
            <person name="Flipphi M."/>
            <person name="Freyberg S."/>
            <person name="Gallo A."/>
            <person name="Gournas C."/>
            <person name="Habgood R."/>
            <person name="Hainaut M."/>
            <person name="Harispe M.L."/>
            <person name="Henrissat B."/>
            <person name="Hilden K.S."/>
            <person name="Hope R."/>
            <person name="Hossain A."/>
            <person name="Karabika E."/>
            <person name="Karaffa L."/>
            <person name="Karanyi Z."/>
            <person name="Krasevec N."/>
            <person name="Kuo A."/>
            <person name="Kusch H."/>
            <person name="LaButti K."/>
            <person name="Lagendijk E.L."/>
            <person name="Lapidus A."/>
            <person name="Levasseur A."/>
            <person name="Lindquist E."/>
            <person name="Lipzen A."/>
            <person name="Logrieco A.F."/>
            <person name="MacCabe A."/>
            <person name="Maekelae M.R."/>
            <person name="Malavazi I."/>
            <person name="Melin P."/>
            <person name="Meyer V."/>
            <person name="Mielnichuk N."/>
            <person name="Miskei M."/>
            <person name="Molnar A.P."/>
            <person name="Mule G."/>
            <person name="Ngan C.Y."/>
            <person name="Orejas M."/>
            <person name="Orosz E."/>
            <person name="Ouedraogo J.P."/>
            <person name="Overkamp K.M."/>
            <person name="Park H.-S."/>
            <person name="Perrone G."/>
            <person name="Piumi F."/>
            <person name="Punt P.J."/>
            <person name="Ram A.F."/>
            <person name="Ramon A."/>
            <person name="Rauscher S."/>
            <person name="Record E."/>
            <person name="Riano-Pachon D.M."/>
            <person name="Robert V."/>
            <person name="Roehrig J."/>
            <person name="Ruller R."/>
            <person name="Salamov A."/>
            <person name="Salih N.S."/>
            <person name="Samson R.A."/>
            <person name="Sandor E."/>
            <person name="Sanguinetti M."/>
            <person name="Schuetze T."/>
            <person name="Sepcic K."/>
            <person name="Shelest E."/>
            <person name="Sherlock G."/>
            <person name="Sophianopoulou V."/>
            <person name="Squina F.M."/>
            <person name="Sun H."/>
            <person name="Susca A."/>
            <person name="Todd R.B."/>
            <person name="Tsang A."/>
            <person name="Unkles S.E."/>
            <person name="van de Wiele N."/>
            <person name="van Rossen-Uffink D."/>
            <person name="Oliveira J.V."/>
            <person name="Vesth T.C."/>
            <person name="Visser J."/>
            <person name="Yu J.-H."/>
            <person name="Zhou M."/>
            <person name="Andersen M.R."/>
            <person name="Archer D.B."/>
            <person name="Baker S.E."/>
            <person name="Benoit I."/>
            <person name="Brakhage A.A."/>
            <person name="Braus G.H."/>
            <person name="Fischer R."/>
            <person name="Frisvad J.C."/>
            <person name="Goldman G.H."/>
            <person name="Houbraken J."/>
            <person name="Oakley B."/>
            <person name="Pocsi I."/>
            <person name="Scazzocchio C."/>
            <person name="Seiboth B."/>
            <person name="vanKuyk P.A."/>
            <person name="Wortman J."/>
            <person name="Dyer P.S."/>
            <person name="Grigoriev I.V."/>
        </authorList>
    </citation>
    <scope>NUCLEOTIDE SEQUENCE [LARGE SCALE GENOMIC DNA]</scope>
    <source>
        <strain evidence="3">CBS 583.65</strain>
    </source>
</reference>
<proteinExistence type="predicted"/>
<protein>
    <submittedName>
        <fullName evidence="2">Uncharacterized protein</fullName>
    </submittedName>
</protein>